<evidence type="ECO:0000313" key="3">
    <source>
        <dbReference type="Proteomes" id="UP000267585"/>
    </source>
</evidence>
<evidence type="ECO:0000313" key="2">
    <source>
        <dbReference type="EMBL" id="RTE52425.1"/>
    </source>
</evidence>
<protein>
    <submittedName>
        <fullName evidence="2">Uncharacterized protein</fullName>
    </submittedName>
</protein>
<dbReference type="EMBL" id="RQPJ01000021">
    <property type="protein sequence ID" value="RTE52425.1"/>
    <property type="molecule type" value="Genomic_DNA"/>
</dbReference>
<proteinExistence type="predicted"/>
<gene>
    <name evidence="2" type="ORF">EHW67_19810</name>
</gene>
<keyword evidence="1" id="KW-0175">Coiled coil</keyword>
<name>A0A430K0C1_9FLAO</name>
<accession>A0A430K0C1</accession>
<comment type="caution">
    <text evidence="2">The sequence shown here is derived from an EMBL/GenBank/DDBJ whole genome shotgun (WGS) entry which is preliminary data.</text>
</comment>
<feature type="coiled-coil region" evidence="1">
    <location>
        <begin position="58"/>
        <end position="125"/>
    </location>
</feature>
<dbReference type="RefSeq" id="WP_126164111.1">
    <property type="nucleotide sequence ID" value="NZ_RQPJ01000021.1"/>
</dbReference>
<organism evidence="2 3">
    <name type="scientific">Arenibacter aquaticus</name>
    <dbReference type="NCBI Taxonomy" id="2489054"/>
    <lineage>
        <taxon>Bacteria</taxon>
        <taxon>Pseudomonadati</taxon>
        <taxon>Bacteroidota</taxon>
        <taxon>Flavobacteriia</taxon>
        <taxon>Flavobacteriales</taxon>
        <taxon>Flavobacteriaceae</taxon>
        <taxon>Arenibacter</taxon>
    </lineage>
</organism>
<keyword evidence="3" id="KW-1185">Reference proteome</keyword>
<dbReference type="Proteomes" id="UP000267585">
    <property type="component" value="Unassembled WGS sequence"/>
</dbReference>
<evidence type="ECO:0000256" key="1">
    <source>
        <dbReference type="SAM" id="Coils"/>
    </source>
</evidence>
<sequence>MVIKNISLSKVKKVGDLHWEVQQWKSLLQFMDDEYIFIERLLSSSVFKDNTPNLFERLHDFNTRLQKANNNNHDLKVQIARHENNLGNLSEIDEIATNSEYFKKNSQIQKEVEECLNNFKNLKAEVFNYVGGLLKKRPPQ</sequence>
<dbReference type="OrthoDB" id="1431622at2"/>
<reference evidence="2 3" key="1">
    <citation type="submission" date="2018-11" db="EMBL/GenBank/DDBJ databases">
        <title>Arenibacter aquaticus sp.nov., a marine bacterium isolated from surface seawater in the South China Sea.</title>
        <authorList>
            <person name="Guo J."/>
            <person name="Sun J."/>
        </authorList>
    </citation>
    <scope>NUCLEOTIDE SEQUENCE [LARGE SCALE GENOMIC DNA]</scope>
    <source>
        <strain evidence="2 3">GUO666</strain>
    </source>
</reference>
<dbReference type="AlphaFoldDB" id="A0A430K0C1"/>